<reference evidence="2" key="2">
    <citation type="submission" date="2022-10" db="EMBL/GenBank/DDBJ databases">
        <authorList>
            <consortium name="ENA_rothamsted_submissions"/>
            <consortium name="culmorum"/>
            <person name="King R."/>
        </authorList>
    </citation>
    <scope>NUCLEOTIDE SEQUENCE</scope>
</reference>
<gene>
    <name evidence="2" type="ORF">DIATSA_LOCUS8824</name>
</gene>
<sequence>MACCYHEDCGEYAVTPMLIAPCMPTRCCDDPPVCYPCLPTCNTSQIVYCCEKQRPRRRSPACCEHHHHDGDSSEQHHHSGDSCSPHRRQKSHQHGPRQTPPCSLSPDCCTPCCKPVKTKYVIPCYRYEDGRIMNQPTVLMRRACEVAVGARERRKPFVMSTYKADATKVEHRYHSEDERGNCCYHFERKKQEVPSCCSVPSCRRSPCHVSLSCPECQYSDCVHARAVTGDNSCCFYC</sequence>
<name>A0A9N9R7M8_9NEOP</name>
<feature type="compositionally biased region" description="Basic and acidic residues" evidence="1">
    <location>
        <begin position="68"/>
        <end position="80"/>
    </location>
</feature>
<evidence type="ECO:0000313" key="2">
    <source>
        <dbReference type="EMBL" id="CAG9791198.1"/>
    </source>
</evidence>
<proteinExistence type="predicted"/>
<feature type="compositionally biased region" description="Basic residues" evidence="1">
    <location>
        <begin position="85"/>
        <end position="95"/>
    </location>
</feature>
<dbReference type="AlphaFoldDB" id="A0A9N9R7M8"/>
<organism evidence="2 3">
    <name type="scientific">Diatraea saccharalis</name>
    <name type="common">sugarcane borer</name>
    <dbReference type="NCBI Taxonomy" id="40085"/>
    <lineage>
        <taxon>Eukaryota</taxon>
        <taxon>Metazoa</taxon>
        <taxon>Ecdysozoa</taxon>
        <taxon>Arthropoda</taxon>
        <taxon>Hexapoda</taxon>
        <taxon>Insecta</taxon>
        <taxon>Pterygota</taxon>
        <taxon>Neoptera</taxon>
        <taxon>Endopterygota</taxon>
        <taxon>Lepidoptera</taxon>
        <taxon>Glossata</taxon>
        <taxon>Ditrysia</taxon>
        <taxon>Pyraloidea</taxon>
        <taxon>Crambidae</taxon>
        <taxon>Crambinae</taxon>
        <taxon>Diatraea</taxon>
    </lineage>
</organism>
<dbReference type="EMBL" id="OU893334">
    <property type="protein sequence ID" value="CAG9791198.1"/>
    <property type="molecule type" value="Genomic_DNA"/>
</dbReference>
<dbReference type="Proteomes" id="UP001153714">
    <property type="component" value="Chromosome 3"/>
</dbReference>
<dbReference type="OrthoDB" id="7201621at2759"/>
<keyword evidence="3" id="KW-1185">Reference proteome</keyword>
<reference evidence="2" key="1">
    <citation type="submission" date="2021-12" db="EMBL/GenBank/DDBJ databases">
        <authorList>
            <person name="King R."/>
        </authorList>
    </citation>
    <scope>NUCLEOTIDE SEQUENCE</scope>
</reference>
<feature type="region of interest" description="Disordered" evidence="1">
    <location>
        <begin position="68"/>
        <end position="105"/>
    </location>
</feature>
<evidence type="ECO:0000313" key="3">
    <source>
        <dbReference type="Proteomes" id="UP001153714"/>
    </source>
</evidence>
<protein>
    <submittedName>
        <fullName evidence="2">Uncharacterized protein</fullName>
    </submittedName>
</protein>
<evidence type="ECO:0000256" key="1">
    <source>
        <dbReference type="SAM" id="MobiDB-lite"/>
    </source>
</evidence>
<accession>A0A9N9R7M8</accession>